<dbReference type="EMBL" id="BMAW01125148">
    <property type="protein sequence ID" value="GFU11045.1"/>
    <property type="molecule type" value="Genomic_DNA"/>
</dbReference>
<dbReference type="Proteomes" id="UP000887013">
    <property type="component" value="Unassembled WGS sequence"/>
</dbReference>
<reference evidence="1" key="1">
    <citation type="submission" date="2020-08" db="EMBL/GenBank/DDBJ databases">
        <title>Multicomponent nature underlies the extraordinary mechanical properties of spider dragline silk.</title>
        <authorList>
            <person name="Kono N."/>
            <person name="Nakamura H."/>
            <person name="Mori M."/>
            <person name="Yoshida Y."/>
            <person name="Ohtoshi R."/>
            <person name="Malay A.D."/>
            <person name="Moran D.A.P."/>
            <person name="Tomita M."/>
            <person name="Numata K."/>
            <person name="Arakawa K."/>
        </authorList>
    </citation>
    <scope>NUCLEOTIDE SEQUENCE</scope>
</reference>
<evidence type="ECO:0000313" key="2">
    <source>
        <dbReference type="Proteomes" id="UP000887013"/>
    </source>
</evidence>
<name>A0A8X6Q7N1_NEPPI</name>
<comment type="caution">
    <text evidence="1">The sequence shown here is derived from an EMBL/GenBank/DDBJ whole genome shotgun (WGS) entry which is preliminary data.</text>
</comment>
<accession>A0A8X6Q7N1</accession>
<gene>
    <name evidence="1" type="ORF">NPIL_422491</name>
</gene>
<protein>
    <submittedName>
        <fullName evidence="1">Uncharacterized protein</fullName>
    </submittedName>
</protein>
<dbReference type="AlphaFoldDB" id="A0A8X6Q7N1"/>
<evidence type="ECO:0000313" key="1">
    <source>
        <dbReference type="EMBL" id="GFU11045.1"/>
    </source>
</evidence>
<organism evidence="1 2">
    <name type="scientific">Nephila pilipes</name>
    <name type="common">Giant wood spider</name>
    <name type="synonym">Nephila maculata</name>
    <dbReference type="NCBI Taxonomy" id="299642"/>
    <lineage>
        <taxon>Eukaryota</taxon>
        <taxon>Metazoa</taxon>
        <taxon>Ecdysozoa</taxon>
        <taxon>Arthropoda</taxon>
        <taxon>Chelicerata</taxon>
        <taxon>Arachnida</taxon>
        <taxon>Araneae</taxon>
        <taxon>Araneomorphae</taxon>
        <taxon>Entelegynae</taxon>
        <taxon>Araneoidea</taxon>
        <taxon>Nephilidae</taxon>
        <taxon>Nephila</taxon>
    </lineage>
</organism>
<keyword evidence="2" id="KW-1185">Reference proteome</keyword>
<proteinExistence type="predicted"/>
<sequence>MRCYGNIGLTSRCPTEAVSWMFEVRSVFFAALPFTSVRGSWGQGSSTNTIRVNKRVHLFFLTPPVFLLRFERSICGQEAASFSGRIMTFLSAPGIRCT</sequence>